<dbReference type="Pfam" id="PF05978">
    <property type="entry name" value="UNC-93"/>
    <property type="match status" value="1"/>
</dbReference>
<evidence type="ECO:0000256" key="2">
    <source>
        <dbReference type="ARBA" id="ARBA00022692"/>
    </source>
</evidence>
<dbReference type="AlphaFoldDB" id="A0A4P9ZXN7"/>
<feature type="transmembrane region" description="Helical" evidence="6">
    <location>
        <begin position="134"/>
        <end position="155"/>
    </location>
</feature>
<feature type="transmembrane region" description="Helical" evidence="6">
    <location>
        <begin position="223"/>
        <end position="240"/>
    </location>
</feature>
<evidence type="ECO:0000313" key="8">
    <source>
        <dbReference type="Proteomes" id="UP000268162"/>
    </source>
</evidence>
<dbReference type="InterPro" id="IPR010291">
    <property type="entry name" value="Ion_channel_UNC-93"/>
</dbReference>
<keyword evidence="3 6" id="KW-1133">Transmembrane helix</keyword>
<name>A0A4P9ZXN7_9FUNG</name>
<dbReference type="SUPFAM" id="SSF103473">
    <property type="entry name" value="MFS general substrate transporter"/>
    <property type="match status" value="1"/>
</dbReference>
<feature type="transmembrane region" description="Helical" evidence="6">
    <location>
        <begin position="7"/>
        <end position="27"/>
    </location>
</feature>
<feature type="transmembrane region" description="Helical" evidence="6">
    <location>
        <begin position="98"/>
        <end position="122"/>
    </location>
</feature>
<organism evidence="7 8">
    <name type="scientific">Dimargaris cristalligena</name>
    <dbReference type="NCBI Taxonomy" id="215637"/>
    <lineage>
        <taxon>Eukaryota</taxon>
        <taxon>Fungi</taxon>
        <taxon>Fungi incertae sedis</taxon>
        <taxon>Zoopagomycota</taxon>
        <taxon>Kickxellomycotina</taxon>
        <taxon>Dimargaritomycetes</taxon>
        <taxon>Dimargaritales</taxon>
        <taxon>Dimargaritaceae</taxon>
        <taxon>Dimargaris</taxon>
    </lineage>
</organism>
<dbReference type="Gene3D" id="1.20.1250.20">
    <property type="entry name" value="MFS general substrate transporter like domains"/>
    <property type="match status" value="1"/>
</dbReference>
<dbReference type="GO" id="GO:0016020">
    <property type="term" value="C:membrane"/>
    <property type="evidence" value="ECO:0007669"/>
    <property type="project" value="UniProtKB-SubCell"/>
</dbReference>
<evidence type="ECO:0000256" key="5">
    <source>
        <dbReference type="SAM" id="MobiDB-lite"/>
    </source>
</evidence>
<dbReference type="PANTHER" id="PTHR23294:SF59">
    <property type="entry name" value="UNC93-LIKE PROTEIN C922.05C"/>
    <property type="match status" value="1"/>
</dbReference>
<proteinExistence type="predicted"/>
<dbReference type="Proteomes" id="UP000268162">
    <property type="component" value="Unassembled WGS sequence"/>
</dbReference>
<evidence type="ECO:0000256" key="3">
    <source>
        <dbReference type="ARBA" id="ARBA00022989"/>
    </source>
</evidence>
<evidence type="ECO:0000256" key="4">
    <source>
        <dbReference type="ARBA" id="ARBA00023136"/>
    </source>
</evidence>
<dbReference type="InterPro" id="IPR051617">
    <property type="entry name" value="UNC-93-like_regulator"/>
</dbReference>
<accession>A0A4P9ZXN7</accession>
<gene>
    <name evidence="7" type="ORF">BJ085DRAFT_23538</name>
</gene>
<dbReference type="EMBL" id="ML002486">
    <property type="protein sequence ID" value="RKP37500.1"/>
    <property type="molecule type" value="Genomic_DNA"/>
</dbReference>
<feature type="transmembrane region" description="Helical" evidence="6">
    <location>
        <begin position="397"/>
        <end position="417"/>
    </location>
</feature>
<feature type="transmembrane region" description="Helical" evidence="6">
    <location>
        <begin position="328"/>
        <end position="357"/>
    </location>
</feature>
<feature type="transmembrane region" description="Helical" evidence="6">
    <location>
        <begin position="73"/>
        <end position="92"/>
    </location>
</feature>
<evidence type="ECO:0000313" key="7">
    <source>
        <dbReference type="EMBL" id="RKP37500.1"/>
    </source>
</evidence>
<feature type="transmembrane region" description="Helical" evidence="6">
    <location>
        <begin position="289"/>
        <end position="308"/>
    </location>
</feature>
<reference evidence="8" key="1">
    <citation type="journal article" date="2018" name="Nat. Microbiol.">
        <title>Leveraging single-cell genomics to expand the fungal tree of life.</title>
        <authorList>
            <person name="Ahrendt S.R."/>
            <person name="Quandt C.A."/>
            <person name="Ciobanu D."/>
            <person name="Clum A."/>
            <person name="Salamov A."/>
            <person name="Andreopoulos B."/>
            <person name="Cheng J.F."/>
            <person name="Woyke T."/>
            <person name="Pelin A."/>
            <person name="Henrissat B."/>
            <person name="Reynolds N.K."/>
            <person name="Benny G.L."/>
            <person name="Smith M.E."/>
            <person name="James T.Y."/>
            <person name="Grigoriev I.V."/>
        </authorList>
    </citation>
    <scope>NUCLEOTIDE SEQUENCE [LARGE SCALE GENOMIC DNA]</scope>
    <source>
        <strain evidence="8">RSA 468</strain>
    </source>
</reference>
<feature type="transmembrane region" description="Helical" evidence="6">
    <location>
        <begin position="47"/>
        <end position="66"/>
    </location>
</feature>
<protein>
    <submittedName>
        <fullName evidence="7">Major facilitator superfamily domain-containing protein</fullName>
    </submittedName>
</protein>
<sequence>MPGKRSTYTQFILVAAIYFCASASYLIVNGIGGGGLKDPSIAAQSNLIANIVSLVTGLFAGAFHNYLGPRISLLLGCIAYLFFGFSYLIYGWTNFKYIIYIAGAFFGLIITLFWTAQGSLMLSYPTEEHRSKYLTTFFVAFSASGAVGGILTFSLNFNNTGLSLGTATYWAAIAVAGLGVALVFLLRPNSALIRDDGTSVPEEKFQGWLVEVRGLSDTLRNRHILMLIPLFMFLGTYFTYITNCYNLSLFRIRTRGLNVIFFSVFGTIGSLAFGLFMRKCKLPTRQKGLLATLIFTTLICASWISAYFVQRPVKRGHTGEVVDFEQPYYWSIIIIYCIWGFLDSSLNAFGFWILGYLTNDTQKQARYTAFTRFLQSTGGVLSWGIDSAQIPYILELWVTFTFLILAMVSAATTITSIKFPKDTDSMETNSMDLSLEEETKYPSAKVQTEKTNYGV</sequence>
<comment type="subcellular location">
    <subcellularLocation>
        <location evidence="1">Membrane</location>
        <topology evidence="1">Multi-pass membrane protein</topology>
    </subcellularLocation>
</comment>
<keyword evidence="2 6" id="KW-0812">Transmembrane</keyword>
<feature type="transmembrane region" description="Helical" evidence="6">
    <location>
        <begin position="167"/>
        <end position="186"/>
    </location>
</feature>
<keyword evidence="4 6" id="KW-0472">Membrane</keyword>
<dbReference type="InterPro" id="IPR036259">
    <property type="entry name" value="MFS_trans_sf"/>
</dbReference>
<evidence type="ECO:0000256" key="6">
    <source>
        <dbReference type="SAM" id="Phobius"/>
    </source>
</evidence>
<dbReference type="PANTHER" id="PTHR23294">
    <property type="entry name" value="ET TRANSLATION PRODUCT-RELATED"/>
    <property type="match status" value="1"/>
</dbReference>
<feature type="region of interest" description="Disordered" evidence="5">
    <location>
        <begin position="436"/>
        <end position="455"/>
    </location>
</feature>
<feature type="compositionally biased region" description="Polar residues" evidence="5">
    <location>
        <begin position="445"/>
        <end position="455"/>
    </location>
</feature>
<evidence type="ECO:0000256" key="1">
    <source>
        <dbReference type="ARBA" id="ARBA00004141"/>
    </source>
</evidence>
<feature type="transmembrane region" description="Helical" evidence="6">
    <location>
        <begin position="260"/>
        <end position="277"/>
    </location>
</feature>
<keyword evidence="8" id="KW-1185">Reference proteome</keyword>